<keyword evidence="11" id="KW-0966">Cell projection</keyword>
<comment type="caution">
    <text evidence="11">The sequence shown here is derived from an EMBL/GenBank/DDBJ whole genome shotgun (WGS) entry which is preliminary data.</text>
</comment>
<evidence type="ECO:0000256" key="9">
    <source>
        <dbReference type="NCBIfam" id="TIGR01400"/>
    </source>
</evidence>
<keyword evidence="11" id="KW-0969">Cilium</keyword>
<dbReference type="Pfam" id="PF01311">
    <property type="entry name" value="Bac_export_1"/>
    <property type="match status" value="1"/>
</dbReference>
<evidence type="ECO:0000313" key="12">
    <source>
        <dbReference type="Proteomes" id="UP001158049"/>
    </source>
</evidence>
<gene>
    <name evidence="11" type="ORF">SAMN06295970_104205</name>
</gene>
<feature type="transmembrane region" description="Helical" evidence="10">
    <location>
        <begin position="12"/>
        <end position="33"/>
    </location>
</feature>
<dbReference type="InterPro" id="IPR006303">
    <property type="entry name" value="FliR"/>
</dbReference>
<dbReference type="Proteomes" id="UP001158049">
    <property type="component" value="Unassembled WGS sequence"/>
</dbReference>
<dbReference type="PANTHER" id="PTHR30065">
    <property type="entry name" value="FLAGELLAR BIOSYNTHETIC PROTEIN FLIR"/>
    <property type="match status" value="1"/>
</dbReference>
<dbReference type="RefSeq" id="WP_283441768.1">
    <property type="nucleotide sequence ID" value="NZ_FXUL01000004.1"/>
</dbReference>
<keyword evidence="6 10" id="KW-1133">Transmembrane helix</keyword>
<keyword evidence="12" id="KW-1185">Reference proteome</keyword>
<accession>A0ABY1Q1S0</accession>
<feature type="transmembrane region" description="Helical" evidence="10">
    <location>
        <begin position="69"/>
        <end position="88"/>
    </location>
</feature>
<keyword evidence="8 10" id="KW-0975">Bacterial flagellum</keyword>
<evidence type="ECO:0000256" key="2">
    <source>
        <dbReference type="ARBA" id="ARBA00009772"/>
    </source>
</evidence>
<dbReference type="PANTHER" id="PTHR30065:SF8">
    <property type="entry name" value="FLAGELLAR BIOSYNTHETIC PROTEIN FLIR"/>
    <property type="match status" value="1"/>
</dbReference>
<evidence type="ECO:0000256" key="6">
    <source>
        <dbReference type="ARBA" id="ARBA00022989"/>
    </source>
</evidence>
<sequence>MITLNSLDINALIASYLWPFTRIMGLLSIAPLFGNNGIPARLKIALGMLLSAIVAPTVAALPAMDPVSIGGALLLAQQFIIGIAMGFAMRIVFTAVELAGELCGMTMGLGFATFFDPQSSGRTSAISQFLSLLTLMVYLAANLHLVVLSTLVDSFTSMPISAMPMGGDLFRQLVGWGGRIFSAGVQLSLPVVAALLITNIALGILTRAAPQLNLFGVGFPITLSVGFLMLALTVPYLAVPLDRLFAEAFGMMRQLTAGLPKI</sequence>
<comment type="function">
    <text evidence="1 10">Role in flagellar biosynthesis.</text>
</comment>
<reference evidence="11 12" key="1">
    <citation type="submission" date="2017-05" db="EMBL/GenBank/DDBJ databases">
        <authorList>
            <person name="Varghese N."/>
            <person name="Submissions S."/>
        </authorList>
    </citation>
    <scope>NUCLEOTIDE SEQUENCE [LARGE SCALE GENOMIC DNA]</scope>
    <source>
        <strain evidence="11 12">DSM 26001</strain>
    </source>
</reference>
<protein>
    <recommendedName>
        <fullName evidence="3 9">Flagellar biosynthetic protein FliR</fullName>
    </recommendedName>
</protein>
<feature type="transmembrane region" description="Helical" evidence="10">
    <location>
        <begin position="135"/>
        <end position="155"/>
    </location>
</feature>
<evidence type="ECO:0000256" key="10">
    <source>
        <dbReference type="RuleBase" id="RU362071"/>
    </source>
</evidence>
<organism evidence="11 12">
    <name type="scientific">Noviherbaspirillum suwonense</name>
    <dbReference type="NCBI Taxonomy" id="1224511"/>
    <lineage>
        <taxon>Bacteria</taxon>
        <taxon>Pseudomonadati</taxon>
        <taxon>Pseudomonadota</taxon>
        <taxon>Betaproteobacteria</taxon>
        <taxon>Burkholderiales</taxon>
        <taxon>Oxalobacteraceae</taxon>
        <taxon>Noviherbaspirillum</taxon>
    </lineage>
</organism>
<evidence type="ECO:0000256" key="1">
    <source>
        <dbReference type="ARBA" id="ARBA00002578"/>
    </source>
</evidence>
<name>A0ABY1Q1S0_9BURK</name>
<evidence type="ECO:0000256" key="7">
    <source>
        <dbReference type="ARBA" id="ARBA00023136"/>
    </source>
</evidence>
<keyword evidence="4 10" id="KW-1003">Cell membrane</keyword>
<keyword evidence="7 10" id="KW-0472">Membrane</keyword>
<evidence type="ECO:0000313" key="11">
    <source>
        <dbReference type="EMBL" id="SMP55601.1"/>
    </source>
</evidence>
<dbReference type="InterPro" id="IPR002010">
    <property type="entry name" value="T3SS_IM_R"/>
</dbReference>
<evidence type="ECO:0000256" key="4">
    <source>
        <dbReference type="ARBA" id="ARBA00022475"/>
    </source>
</evidence>
<keyword evidence="11" id="KW-0282">Flagellum</keyword>
<feature type="transmembrane region" description="Helical" evidence="10">
    <location>
        <begin position="95"/>
        <end position="115"/>
    </location>
</feature>
<feature type="transmembrane region" description="Helical" evidence="10">
    <location>
        <begin position="45"/>
        <end position="63"/>
    </location>
</feature>
<comment type="subcellular location">
    <subcellularLocation>
        <location evidence="10">Cell membrane</location>
        <topology evidence="10">Multi-pass membrane protein</topology>
    </subcellularLocation>
    <subcellularLocation>
        <location evidence="10">Bacterial flagellum basal body</location>
    </subcellularLocation>
</comment>
<evidence type="ECO:0000256" key="3">
    <source>
        <dbReference type="ARBA" id="ARBA00021717"/>
    </source>
</evidence>
<evidence type="ECO:0000256" key="8">
    <source>
        <dbReference type="ARBA" id="ARBA00023143"/>
    </source>
</evidence>
<evidence type="ECO:0000256" key="5">
    <source>
        <dbReference type="ARBA" id="ARBA00022692"/>
    </source>
</evidence>
<keyword evidence="5 10" id="KW-0812">Transmembrane</keyword>
<feature type="transmembrane region" description="Helical" evidence="10">
    <location>
        <begin position="176"/>
        <end position="205"/>
    </location>
</feature>
<comment type="similarity">
    <text evidence="2 10">Belongs to the FliR/MopE/SpaR family.</text>
</comment>
<dbReference type="PRINTS" id="PR00953">
    <property type="entry name" value="TYPE3IMRPROT"/>
</dbReference>
<dbReference type="NCBIfam" id="TIGR01400">
    <property type="entry name" value="fliR"/>
    <property type="match status" value="1"/>
</dbReference>
<feature type="transmembrane region" description="Helical" evidence="10">
    <location>
        <begin position="217"/>
        <end position="239"/>
    </location>
</feature>
<dbReference type="EMBL" id="FXUL01000004">
    <property type="protein sequence ID" value="SMP55601.1"/>
    <property type="molecule type" value="Genomic_DNA"/>
</dbReference>
<proteinExistence type="inferred from homology"/>